<evidence type="ECO:0000256" key="6">
    <source>
        <dbReference type="ARBA" id="ARBA00022816"/>
    </source>
</evidence>
<comment type="caution">
    <text evidence="13">The sequence shown here is derived from an EMBL/GenBank/DDBJ whole genome shotgun (WGS) entry which is preliminary data.</text>
</comment>
<evidence type="ECO:0000256" key="8">
    <source>
        <dbReference type="ARBA" id="ARBA00023010"/>
    </source>
</evidence>
<evidence type="ECO:0000256" key="1">
    <source>
        <dbReference type="ARBA" id="ARBA00004567"/>
    </source>
</evidence>
<dbReference type="GO" id="GO:0006606">
    <property type="term" value="P:protein import into nucleus"/>
    <property type="evidence" value="ECO:0007669"/>
    <property type="project" value="TreeGrafter"/>
</dbReference>
<evidence type="ECO:0000256" key="2">
    <source>
        <dbReference type="ARBA" id="ARBA00008926"/>
    </source>
</evidence>
<keyword evidence="9" id="KW-0906">Nuclear pore complex</keyword>
<gene>
    <name evidence="13" type="ORF">BGZ70_000362</name>
</gene>
<keyword evidence="14" id="KW-1185">Reference proteome</keyword>
<dbReference type="PANTHER" id="PTHR23198">
    <property type="entry name" value="NUCLEOPORIN"/>
    <property type="match status" value="1"/>
</dbReference>
<dbReference type="GO" id="GO:0017056">
    <property type="term" value="F:structural constituent of nuclear pore"/>
    <property type="evidence" value="ECO:0007669"/>
    <property type="project" value="InterPro"/>
</dbReference>
<keyword evidence="8" id="KW-0811">Translocation</keyword>
<evidence type="ECO:0000256" key="4">
    <source>
        <dbReference type="ARBA" id="ARBA00022737"/>
    </source>
</evidence>
<evidence type="ECO:0000256" key="5">
    <source>
        <dbReference type="ARBA" id="ARBA00022813"/>
    </source>
</evidence>
<evidence type="ECO:0000259" key="12">
    <source>
        <dbReference type="PROSITE" id="PS51434"/>
    </source>
</evidence>
<dbReference type="InterPro" id="IPR037665">
    <property type="entry name" value="Nucleoporin_S59-like"/>
</dbReference>
<dbReference type="Gene3D" id="1.25.40.690">
    <property type="match status" value="1"/>
</dbReference>
<dbReference type="AlphaFoldDB" id="A0A9P6IXX6"/>
<keyword evidence="10" id="KW-0539">Nucleus</keyword>
<feature type="compositionally biased region" description="Basic and acidic residues" evidence="11">
    <location>
        <begin position="280"/>
        <end position="290"/>
    </location>
</feature>
<dbReference type="PANTHER" id="PTHR23198:SF6">
    <property type="entry name" value="NUCLEAR PORE COMPLEX PROTEIN NUP98-NUP96"/>
    <property type="match status" value="1"/>
</dbReference>
<dbReference type="Proteomes" id="UP000738359">
    <property type="component" value="Unassembled WGS sequence"/>
</dbReference>
<dbReference type="PROSITE" id="PS51434">
    <property type="entry name" value="NUP_C"/>
    <property type="match status" value="1"/>
</dbReference>
<dbReference type="GO" id="GO:0051028">
    <property type="term" value="P:mRNA transport"/>
    <property type="evidence" value="ECO:0007669"/>
    <property type="project" value="UniProtKB-KW"/>
</dbReference>
<dbReference type="GO" id="GO:0003723">
    <property type="term" value="F:RNA binding"/>
    <property type="evidence" value="ECO:0007669"/>
    <property type="project" value="TreeGrafter"/>
</dbReference>
<dbReference type="EMBL" id="JAAAHY010001068">
    <property type="protein sequence ID" value="KAF9953089.1"/>
    <property type="molecule type" value="Genomic_DNA"/>
</dbReference>
<evidence type="ECO:0000313" key="14">
    <source>
        <dbReference type="Proteomes" id="UP000738359"/>
    </source>
</evidence>
<dbReference type="GO" id="GO:0000973">
    <property type="term" value="P:post-transcriptional tethering of RNA polymerase II gene DNA at nuclear periphery"/>
    <property type="evidence" value="ECO:0007669"/>
    <property type="project" value="TreeGrafter"/>
</dbReference>
<dbReference type="GO" id="GO:0008139">
    <property type="term" value="F:nuclear localization sequence binding"/>
    <property type="evidence" value="ECO:0007669"/>
    <property type="project" value="TreeGrafter"/>
</dbReference>
<keyword evidence="5" id="KW-0068">Autocatalytic cleavage</keyword>
<organism evidence="13 14">
    <name type="scientific">Mortierella alpina</name>
    <name type="common">Oleaginous fungus</name>
    <name type="synonym">Mortierella renispora</name>
    <dbReference type="NCBI Taxonomy" id="64518"/>
    <lineage>
        <taxon>Eukaryota</taxon>
        <taxon>Fungi</taxon>
        <taxon>Fungi incertae sedis</taxon>
        <taxon>Mucoromycota</taxon>
        <taxon>Mortierellomycotina</taxon>
        <taxon>Mortierellomycetes</taxon>
        <taxon>Mortierellales</taxon>
        <taxon>Mortierellaceae</taxon>
        <taxon>Mortierella</taxon>
    </lineage>
</organism>
<name>A0A9P6IXX6_MORAP</name>
<comment type="subcellular location">
    <subcellularLocation>
        <location evidence="1">Nucleus</location>
        <location evidence="1">Nuclear pore complex</location>
    </subcellularLocation>
</comment>
<reference evidence="13" key="1">
    <citation type="journal article" date="2020" name="Fungal Divers.">
        <title>Resolving the Mortierellaceae phylogeny through synthesis of multi-gene phylogenetics and phylogenomics.</title>
        <authorList>
            <person name="Vandepol N."/>
            <person name="Liber J."/>
            <person name="Desiro A."/>
            <person name="Na H."/>
            <person name="Kennedy M."/>
            <person name="Barry K."/>
            <person name="Grigoriev I.V."/>
            <person name="Miller A.N."/>
            <person name="O'Donnell K."/>
            <person name="Stajich J.E."/>
            <person name="Bonito G."/>
        </authorList>
    </citation>
    <scope>NUCLEOTIDE SEQUENCE</scope>
    <source>
        <strain evidence="13">CK1249</strain>
    </source>
</reference>
<evidence type="ECO:0000256" key="10">
    <source>
        <dbReference type="ARBA" id="ARBA00023242"/>
    </source>
</evidence>
<dbReference type="InterPro" id="IPR021967">
    <property type="entry name" value="Nup98_C"/>
</dbReference>
<evidence type="ECO:0000313" key="13">
    <source>
        <dbReference type="EMBL" id="KAF9953089.1"/>
    </source>
</evidence>
<dbReference type="Pfam" id="PF04096">
    <property type="entry name" value="Nucleoporin2"/>
    <property type="match status" value="1"/>
</dbReference>
<keyword evidence="7" id="KW-0653">Protein transport</keyword>
<sequence length="1028" mass="113882">MTQDRPPSSMNGTQFSQSLATSTRPETPSSGSATTKKPEGEYWMSPTLEELRKMSRSELQHVENFKVGLPEYGSVSFLQPVDLTGVASLSAICGHIVTFDRKSCSVYPDDNNKPPRGQGMNVPSLISLEKCWPIDRSTREMVVFDKSSPMYAQHLKRLRRQADTTFVDFTTDNGTWTFRVEHFSQYGLDDEDDDEDHAGHQGQAAVPVPVPTAASYQSQGIQDSGAEVEMDDGYASRGPSTFGGPLSGSQRDRAHGSPRSTRHSDPQRVNMMRASLFGAEESHAGKDRLQKRSGLWSTSSECSEKAENPAEHADGFVAEIRPSFQHQLDTTSSPLTRPPRKFTRSLYEQSLLSRKGTLLVDAGLMMGRSCRVGWGPNGQLAFCGTLCGAESVENRSSVSATAIQRMKVQAVAADEEQEIRRNIVSLQALLQYTTITLDESDSPEATIVPNTSFTALMNSLKEREHNLSGEEVFAWILGQSLFDKQPAPDNISEMSKEAQESYEAIGRRVRCSNWLSHVTKPLMDADLHRIEKDGGPRAAGEAMFTLLASNKRQKACVAAVESGNVRLATLISQSGRGSMPLAGVEAQLALYQSEGSVIPPYYLKAFALLSGALDVSVSAKGEPLRYVTDGLDWRRAFGLYLWYNNKPGANLQEAIEQYVLAAHNGTAAKPYPWYATGGSKQEPEQYDFLYQLLTLFVAPAKGLETVLHPLGMTPASLDYRQSWLFYMVLCQSLRFSGFRSATGHAKICEDFMFQLENLGLWEWAVFVALHLKTASSREAAVRQLLERHVDIPAPSTSLHAATLDLERWVNESEKGSFVVKTLKVPDAWLWQARATRAKYAGNLWLEVFSSLKCGEQQKGHQLILTRLAPDCILHGDLQTLEGLLGMVDQSKVTEWGRGGGLYQKYLECCSDFEGRLGRLKLRSKVSYAHDLVPEKDIQDLQDETHALLAQLPSLLVHKTPESPLLEVCVSEMASKCTDLLRDLKDLSIQQGSSLADLPLTEDQRMDTLQKISSDYFDEILSFAETSAY</sequence>
<keyword evidence="3" id="KW-0813">Transport</keyword>
<feature type="region of interest" description="Disordered" evidence="11">
    <location>
        <begin position="1"/>
        <end position="42"/>
    </location>
</feature>
<dbReference type="GO" id="GO:0006405">
    <property type="term" value="P:RNA export from nucleus"/>
    <property type="evidence" value="ECO:0007669"/>
    <property type="project" value="TreeGrafter"/>
</dbReference>
<dbReference type="OrthoDB" id="3797628at2759"/>
<dbReference type="GO" id="GO:0044614">
    <property type="term" value="C:nuclear pore cytoplasmic filaments"/>
    <property type="evidence" value="ECO:0007669"/>
    <property type="project" value="TreeGrafter"/>
</dbReference>
<protein>
    <recommendedName>
        <fullName evidence="12">Peptidase S59 domain-containing protein</fullName>
    </recommendedName>
</protein>
<dbReference type="InterPro" id="IPR036903">
    <property type="entry name" value="Nup98_auto-Pept-S59_dom_sf"/>
</dbReference>
<evidence type="ECO:0000256" key="7">
    <source>
        <dbReference type="ARBA" id="ARBA00022927"/>
    </source>
</evidence>
<keyword evidence="4" id="KW-0677">Repeat</keyword>
<feature type="region of interest" description="Disordered" evidence="11">
    <location>
        <begin position="230"/>
        <end position="310"/>
    </location>
</feature>
<evidence type="ECO:0000256" key="11">
    <source>
        <dbReference type="SAM" id="MobiDB-lite"/>
    </source>
</evidence>
<dbReference type="FunFam" id="3.30.1610.10:FF:000003">
    <property type="entry name" value="Nucleoporin SONB, putative"/>
    <property type="match status" value="1"/>
</dbReference>
<dbReference type="Pfam" id="PF12110">
    <property type="entry name" value="Nup96"/>
    <property type="match status" value="1"/>
</dbReference>
<feature type="domain" description="Peptidase S59" evidence="12">
    <location>
        <begin position="39"/>
        <end position="183"/>
    </location>
</feature>
<dbReference type="SUPFAM" id="SSF82215">
    <property type="entry name" value="C-terminal autoproteolytic domain of nucleoporin nup98"/>
    <property type="match status" value="1"/>
</dbReference>
<keyword evidence="6" id="KW-0509">mRNA transport</keyword>
<evidence type="ECO:0000256" key="9">
    <source>
        <dbReference type="ARBA" id="ARBA00023132"/>
    </source>
</evidence>
<feature type="compositionally biased region" description="Polar residues" evidence="11">
    <location>
        <begin position="1"/>
        <end position="35"/>
    </location>
</feature>
<dbReference type="Gene3D" id="3.30.1610.10">
    <property type="entry name" value="Peptidase S59, nucleoporin"/>
    <property type="match status" value="1"/>
</dbReference>
<evidence type="ECO:0000256" key="3">
    <source>
        <dbReference type="ARBA" id="ARBA00022448"/>
    </source>
</evidence>
<accession>A0A9P6IXX6</accession>
<dbReference type="InterPro" id="IPR007230">
    <property type="entry name" value="Nup98_auto-Pept-S59_dom"/>
</dbReference>
<dbReference type="GO" id="GO:0034398">
    <property type="term" value="P:telomere tethering at nuclear periphery"/>
    <property type="evidence" value="ECO:0007669"/>
    <property type="project" value="TreeGrafter"/>
</dbReference>
<proteinExistence type="inferred from homology"/>
<comment type="similarity">
    <text evidence="2">Belongs to the nucleoporin GLFG family.</text>
</comment>